<evidence type="ECO:0000256" key="9">
    <source>
        <dbReference type="SAM" id="MobiDB-lite"/>
    </source>
</evidence>
<keyword evidence="2 8" id="KW-0813">Transport</keyword>
<dbReference type="Pfam" id="PF01618">
    <property type="entry name" value="MotA_ExbB"/>
    <property type="match status" value="1"/>
</dbReference>
<sequence>MPEPVNPMSASPDAQTPLGLDGVTTDAANGAITSTEGGAVTLDPQTGLPIADDAAAITESTIVPDAISGLPVFDLVDRAGVVGWVLAALALVGMLIFFYKLVGFIRRGIFADGFAKDVERHLSNGDDKQVAQILSRRRHPAARIGLFGMTLSVANPENREAASDIIASHARKEIDGLNSGLRIMSAIAVLSPLLGLLGTVMGMIEAFQKMEGAGSRIDPSVLSGGIWLALLTTAIGLVVAIPATAFHMWMQGVIARAAAVMEDVCTMVINRGELARKGALRASNVAELRQAAE</sequence>
<dbReference type="AlphaFoldDB" id="A0AB72UE09"/>
<feature type="transmembrane region" description="Helical" evidence="10">
    <location>
        <begin position="224"/>
        <end position="246"/>
    </location>
</feature>
<feature type="transmembrane region" description="Helical" evidence="10">
    <location>
        <begin position="181"/>
        <end position="204"/>
    </location>
</feature>
<proteinExistence type="inferred from homology"/>
<evidence type="ECO:0000313" key="13">
    <source>
        <dbReference type="Proteomes" id="UP000007127"/>
    </source>
</evidence>
<protein>
    <submittedName>
        <fullName evidence="12">MotA/TolQ/ExbB proton channel</fullName>
    </submittedName>
</protein>
<accession>A0AB72UE09</accession>
<dbReference type="Proteomes" id="UP000007127">
    <property type="component" value="Chromosome"/>
</dbReference>
<evidence type="ECO:0000313" key="12">
    <source>
        <dbReference type="EMBL" id="AJD52431.1"/>
    </source>
</evidence>
<dbReference type="GeneID" id="31927989"/>
<dbReference type="PANTHER" id="PTHR30625:SF15">
    <property type="entry name" value="BIOPOLYMER TRANSPORT PROTEIN EXBB"/>
    <property type="match status" value="1"/>
</dbReference>
<evidence type="ECO:0000256" key="10">
    <source>
        <dbReference type="SAM" id="Phobius"/>
    </source>
</evidence>
<dbReference type="KEGG" id="txi:TH3_11575"/>
<dbReference type="PANTHER" id="PTHR30625">
    <property type="entry name" value="PROTEIN TOLQ"/>
    <property type="match status" value="1"/>
</dbReference>
<evidence type="ECO:0000256" key="1">
    <source>
        <dbReference type="ARBA" id="ARBA00004651"/>
    </source>
</evidence>
<dbReference type="InterPro" id="IPR002898">
    <property type="entry name" value="MotA_ExbB_proton_chnl"/>
</dbReference>
<dbReference type="GO" id="GO:0005886">
    <property type="term" value="C:plasma membrane"/>
    <property type="evidence" value="ECO:0007669"/>
    <property type="project" value="UniProtKB-SubCell"/>
</dbReference>
<evidence type="ECO:0000256" key="4">
    <source>
        <dbReference type="ARBA" id="ARBA00022692"/>
    </source>
</evidence>
<gene>
    <name evidence="12" type="ORF">TH3_11575</name>
</gene>
<keyword evidence="4 10" id="KW-0812">Transmembrane</keyword>
<feature type="region of interest" description="Disordered" evidence="9">
    <location>
        <begin position="1"/>
        <end position="20"/>
    </location>
</feature>
<evidence type="ECO:0000259" key="11">
    <source>
        <dbReference type="Pfam" id="PF01618"/>
    </source>
</evidence>
<comment type="subcellular location">
    <subcellularLocation>
        <location evidence="1">Cell membrane</location>
        <topology evidence="1">Multi-pass membrane protein</topology>
    </subcellularLocation>
    <subcellularLocation>
        <location evidence="8">Membrane</location>
        <topology evidence="8">Multi-pass membrane protein</topology>
    </subcellularLocation>
</comment>
<name>A0AB72UE09_9PROT</name>
<reference evidence="12 13" key="1">
    <citation type="journal article" date="2012" name="J. Bacteriol.">
        <title>Genome sequence of Thalassospira xiamenensis type strain M-5.</title>
        <authorList>
            <person name="Lai Q."/>
            <person name="Shao Z."/>
        </authorList>
    </citation>
    <scope>NUCLEOTIDE SEQUENCE [LARGE SCALE GENOMIC DNA]</scope>
    <source>
        <strain evidence="12 13">M-5</strain>
    </source>
</reference>
<keyword evidence="5 8" id="KW-0653">Protein transport</keyword>
<comment type="similarity">
    <text evidence="8">Belongs to the exbB/tolQ family.</text>
</comment>
<dbReference type="RefSeq" id="WP_007092179.1">
    <property type="nucleotide sequence ID" value="NZ_CP004388.1"/>
</dbReference>
<keyword evidence="3" id="KW-1003">Cell membrane</keyword>
<evidence type="ECO:0000256" key="7">
    <source>
        <dbReference type="ARBA" id="ARBA00023136"/>
    </source>
</evidence>
<feature type="domain" description="MotA/TolQ/ExbB proton channel" evidence="11">
    <location>
        <begin position="154"/>
        <end position="262"/>
    </location>
</feature>
<keyword evidence="7 10" id="KW-0472">Membrane</keyword>
<evidence type="ECO:0000256" key="3">
    <source>
        <dbReference type="ARBA" id="ARBA00022475"/>
    </source>
</evidence>
<feature type="transmembrane region" description="Helical" evidence="10">
    <location>
        <begin position="81"/>
        <end position="99"/>
    </location>
</feature>
<organism evidence="12 13">
    <name type="scientific">Thalassospira xiamenensis M-5 = DSM 17429</name>
    <dbReference type="NCBI Taxonomy" id="1123366"/>
    <lineage>
        <taxon>Bacteria</taxon>
        <taxon>Pseudomonadati</taxon>
        <taxon>Pseudomonadota</taxon>
        <taxon>Alphaproteobacteria</taxon>
        <taxon>Rhodospirillales</taxon>
        <taxon>Thalassospiraceae</taxon>
        <taxon>Thalassospira</taxon>
    </lineage>
</organism>
<dbReference type="EMBL" id="CP004388">
    <property type="protein sequence ID" value="AJD52431.1"/>
    <property type="molecule type" value="Genomic_DNA"/>
</dbReference>
<evidence type="ECO:0000256" key="8">
    <source>
        <dbReference type="RuleBase" id="RU004057"/>
    </source>
</evidence>
<evidence type="ECO:0000256" key="6">
    <source>
        <dbReference type="ARBA" id="ARBA00022989"/>
    </source>
</evidence>
<evidence type="ECO:0000256" key="5">
    <source>
        <dbReference type="ARBA" id="ARBA00022927"/>
    </source>
</evidence>
<dbReference type="GO" id="GO:0017038">
    <property type="term" value="P:protein import"/>
    <property type="evidence" value="ECO:0007669"/>
    <property type="project" value="TreeGrafter"/>
</dbReference>
<dbReference type="InterPro" id="IPR050790">
    <property type="entry name" value="ExbB/TolQ_transport"/>
</dbReference>
<keyword evidence="6 10" id="KW-1133">Transmembrane helix</keyword>
<evidence type="ECO:0000256" key="2">
    <source>
        <dbReference type="ARBA" id="ARBA00022448"/>
    </source>
</evidence>